<proteinExistence type="predicted"/>
<evidence type="ECO:0000313" key="3">
    <source>
        <dbReference type="Proteomes" id="UP001501323"/>
    </source>
</evidence>
<dbReference type="PANTHER" id="PTHR34985:SF1">
    <property type="entry name" value="SLR0554 PROTEIN"/>
    <property type="match status" value="1"/>
</dbReference>
<dbReference type="EMBL" id="BAABJY010000001">
    <property type="protein sequence ID" value="GAA4854545.1"/>
    <property type="molecule type" value="Genomic_DNA"/>
</dbReference>
<dbReference type="InterPro" id="IPR007936">
    <property type="entry name" value="VapE-like_dom"/>
</dbReference>
<organism evidence="2 3">
    <name type="scientific">Luteimonas vadosa</name>
    <dbReference type="NCBI Taxonomy" id="1165507"/>
    <lineage>
        <taxon>Bacteria</taxon>
        <taxon>Pseudomonadati</taxon>
        <taxon>Pseudomonadota</taxon>
        <taxon>Gammaproteobacteria</taxon>
        <taxon>Lysobacterales</taxon>
        <taxon>Lysobacteraceae</taxon>
        <taxon>Luteimonas</taxon>
    </lineage>
</organism>
<gene>
    <name evidence="2" type="ORF">GCM10023332_02530</name>
</gene>
<reference evidence="3" key="1">
    <citation type="journal article" date="2019" name="Int. J. Syst. Evol. Microbiol.">
        <title>The Global Catalogue of Microorganisms (GCM) 10K type strain sequencing project: providing services to taxonomists for standard genome sequencing and annotation.</title>
        <authorList>
            <consortium name="The Broad Institute Genomics Platform"/>
            <consortium name="The Broad Institute Genome Sequencing Center for Infectious Disease"/>
            <person name="Wu L."/>
            <person name="Ma J."/>
        </authorList>
    </citation>
    <scope>NUCLEOTIDE SEQUENCE [LARGE SCALE GENOMIC DNA]</scope>
    <source>
        <strain evidence="3">JCM 18392</strain>
    </source>
</reference>
<dbReference type="Pfam" id="PF05272">
    <property type="entry name" value="VapE-like_dom"/>
    <property type="match status" value="1"/>
</dbReference>
<accession>A0ABP9DP16</accession>
<dbReference type="PANTHER" id="PTHR34985">
    <property type="entry name" value="SLR0554 PROTEIN"/>
    <property type="match status" value="1"/>
</dbReference>
<protein>
    <recommendedName>
        <fullName evidence="1">Virulence-associated protein E-like domain-containing protein</fullName>
    </recommendedName>
</protein>
<sequence length="463" mass="51817">MSGLQAFMAGVEYHQAVGKVDQVTLQALKAKHEALLSAEGLATPLEDPGAIYHASQTETRRDKDTGESTFLRAHGTVENLSRLVGAYNVRVRYNELSREIEVSVGGQLLDGELARNTNLALIEDLCRINSYPHTQAAGNLYALAERDKYNPALDWIRSKPWDGTTRIDQLFDCLTLASTDPAKVALSWNLFRKWMLGATAILSGYASKFEHVLVLVDPTGGIGKTRFFNTLCPTPYQADGVALNVNDKDSILHVISKWLVELGEIGATFSKSDTEALKAFLSRGFDEVRPPYARAANRYPRRTAFFGSVNNVRFLTDDTNNRRFWPIEVSAINYKHEIDMQQAWAEALNWIERGDTWHLSPQENVIIGKYNEGFRSMDRVEEMILGSYDIDALPSRYMSASEVLTEVGIMHPKQSDTRKASAVLRKLFACKISKGYTVYHVPHARTSGCHMSAVRDRNHASPL</sequence>
<evidence type="ECO:0000313" key="2">
    <source>
        <dbReference type="EMBL" id="GAA4854545.1"/>
    </source>
</evidence>
<comment type="caution">
    <text evidence="2">The sequence shown here is derived from an EMBL/GenBank/DDBJ whole genome shotgun (WGS) entry which is preliminary data.</text>
</comment>
<dbReference type="Proteomes" id="UP001501323">
    <property type="component" value="Unassembled WGS sequence"/>
</dbReference>
<keyword evidence="3" id="KW-1185">Reference proteome</keyword>
<evidence type="ECO:0000259" key="1">
    <source>
        <dbReference type="Pfam" id="PF05272"/>
    </source>
</evidence>
<name>A0ABP9DP16_9GAMM</name>
<feature type="domain" description="Virulence-associated protein E-like" evidence="1">
    <location>
        <begin position="158"/>
        <end position="371"/>
    </location>
</feature>